<protein>
    <submittedName>
        <fullName evidence="4">Aminotransferase class I/II-fold pyridoxal phosphate-dependent enzyme</fullName>
    </submittedName>
</protein>
<keyword evidence="4" id="KW-0032">Aminotransferase</keyword>
<dbReference type="GO" id="GO:0008483">
    <property type="term" value="F:transaminase activity"/>
    <property type="evidence" value="ECO:0007669"/>
    <property type="project" value="UniProtKB-KW"/>
</dbReference>
<comment type="cofactor">
    <cofactor evidence="1">
        <name>pyridoxal 5'-phosphate</name>
        <dbReference type="ChEBI" id="CHEBI:597326"/>
    </cofactor>
</comment>
<dbReference type="Proteomes" id="UP000729290">
    <property type="component" value="Unassembled WGS sequence"/>
</dbReference>
<evidence type="ECO:0000256" key="2">
    <source>
        <dbReference type="ARBA" id="ARBA00022898"/>
    </source>
</evidence>
<dbReference type="InterPro" id="IPR015424">
    <property type="entry name" value="PyrdxlP-dep_Trfase"/>
</dbReference>
<name>A0ABS2GB32_9FIRM</name>
<evidence type="ECO:0000313" key="5">
    <source>
        <dbReference type="Proteomes" id="UP000729290"/>
    </source>
</evidence>
<evidence type="ECO:0000256" key="1">
    <source>
        <dbReference type="ARBA" id="ARBA00001933"/>
    </source>
</evidence>
<keyword evidence="4" id="KW-0808">Transferase</keyword>
<dbReference type="InterPro" id="IPR004839">
    <property type="entry name" value="Aminotransferase_I/II_large"/>
</dbReference>
<dbReference type="SUPFAM" id="SSF53383">
    <property type="entry name" value="PLP-dependent transferases"/>
    <property type="match status" value="1"/>
</dbReference>
<feature type="domain" description="Aminotransferase class I/classII large" evidence="3">
    <location>
        <begin position="23"/>
        <end position="347"/>
    </location>
</feature>
<gene>
    <name evidence="4" type="ORF">H9X83_08775</name>
</gene>
<keyword evidence="2" id="KW-0663">Pyridoxal phosphate</keyword>
<dbReference type="InterPro" id="IPR015422">
    <property type="entry name" value="PyrdxlP-dep_Trfase_small"/>
</dbReference>
<evidence type="ECO:0000259" key="3">
    <source>
        <dbReference type="Pfam" id="PF00155"/>
    </source>
</evidence>
<dbReference type="RefSeq" id="WP_205133924.1">
    <property type="nucleotide sequence ID" value="NZ_JACSNT010000010.1"/>
</dbReference>
<dbReference type="PANTHER" id="PTHR42885:SF1">
    <property type="entry name" value="THREONINE-PHOSPHATE DECARBOXYLASE"/>
    <property type="match status" value="1"/>
</dbReference>
<dbReference type="Pfam" id="PF00155">
    <property type="entry name" value="Aminotran_1_2"/>
    <property type="match status" value="1"/>
</dbReference>
<evidence type="ECO:0000313" key="4">
    <source>
        <dbReference type="EMBL" id="MBM6878250.1"/>
    </source>
</evidence>
<proteinExistence type="predicted"/>
<keyword evidence="5" id="KW-1185">Reference proteome</keyword>
<organism evidence="4 5">
    <name type="scientific">Anaerotignum lactatifermentans</name>
    <dbReference type="NCBI Taxonomy" id="160404"/>
    <lineage>
        <taxon>Bacteria</taxon>
        <taxon>Bacillati</taxon>
        <taxon>Bacillota</taxon>
        <taxon>Clostridia</taxon>
        <taxon>Lachnospirales</taxon>
        <taxon>Anaerotignaceae</taxon>
        <taxon>Anaerotignum</taxon>
    </lineage>
</organism>
<sequence>MKQDLVHGGDWAGYEKTYGKPPLDFSANISPLGLPEGVREAVTAALSTADRYPDPLCRELTAAIAQKEGVPEEWCLCGNGAADLIFRAVYGLKPKKALVPVPAFAEYEGALRAAGCAVERHLLLAERDFSLGREFLEKIRPEVDMVFLCQPNNPTGLTVERAFLEEILERCRQAGAVLVLDECFVDFLDRPEEDTMIGELEKAEHLLILKAFTKLYAMAGIRLGYCLCSCEKLLENMRQAGQPWGVSSLAQAAGLAALAEKEYVSRVRALIAAERPWLAKRLAALGLRVLPGKANYLMFQSPCALGEPMEKRGILLRNCGNYPGLDQSWYRTAVRTHAENEVLVKALEEVLR</sequence>
<dbReference type="EMBL" id="JACSNV010000011">
    <property type="protein sequence ID" value="MBM6878250.1"/>
    <property type="molecule type" value="Genomic_DNA"/>
</dbReference>
<comment type="caution">
    <text evidence="4">The sequence shown here is derived from an EMBL/GenBank/DDBJ whole genome shotgun (WGS) entry which is preliminary data.</text>
</comment>
<dbReference type="CDD" id="cd00609">
    <property type="entry name" value="AAT_like"/>
    <property type="match status" value="1"/>
</dbReference>
<dbReference type="Gene3D" id="3.40.640.10">
    <property type="entry name" value="Type I PLP-dependent aspartate aminotransferase-like (Major domain)"/>
    <property type="match status" value="1"/>
</dbReference>
<dbReference type="InterPro" id="IPR015421">
    <property type="entry name" value="PyrdxlP-dep_Trfase_major"/>
</dbReference>
<accession>A0ABS2GB32</accession>
<dbReference type="PANTHER" id="PTHR42885">
    <property type="entry name" value="HISTIDINOL-PHOSPHATE AMINOTRANSFERASE-RELATED"/>
    <property type="match status" value="1"/>
</dbReference>
<dbReference type="Gene3D" id="3.90.1150.10">
    <property type="entry name" value="Aspartate Aminotransferase, domain 1"/>
    <property type="match status" value="1"/>
</dbReference>
<reference evidence="4 5" key="1">
    <citation type="journal article" date="2021" name="Sci. Rep.">
        <title>The distribution of antibiotic resistance genes in chicken gut microbiota commensals.</title>
        <authorList>
            <person name="Juricova H."/>
            <person name="Matiasovicova J."/>
            <person name="Kubasova T."/>
            <person name="Cejkova D."/>
            <person name="Rychlik I."/>
        </authorList>
    </citation>
    <scope>NUCLEOTIDE SEQUENCE [LARGE SCALE GENOMIC DNA]</scope>
    <source>
        <strain evidence="4 5">An431b</strain>
    </source>
</reference>